<accession>A0ABW7URC3</accession>
<keyword evidence="3" id="KW-1185">Reference proteome</keyword>
<evidence type="ECO:0000313" key="3">
    <source>
        <dbReference type="Proteomes" id="UP001611548"/>
    </source>
</evidence>
<dbReference type="Proteomes" id="UP001611548">
    <property type="component" value="Unassembled WGS sequence"/>
</dbReference>
<dbReference type="RefSeq" id="WP_079101027.1">
    <property type="nucleotide sequence ID" value="NZ_JBIRWE010000005.1"/>
</dbReference>
<keyword evidence="1" id="KW-0812">Transmembrane</keyword>
<reference evidence="2 3" key="1">
    <citation type="submission" date="2024-10" db="EMBL/GenBank/DDBJ databases">
        <title>The Natural Products Discovery Center: Release of the First 8490 Sequenced Strains for Exploring Actinobacteria Biosynthetic Diversity.</title>
        <authorList>
            <person name="Kalkreuter E."/>
            <person name="Kautsar S.A."/>
            <person name="Yang D."/>
            <person name="Bader C.D."/>
            <person name="Teijaro C.N."/>
            <person name="Fluegel L."/>
            <person name="Davis C.M."/>
            <person name="Simpson J.R."/>
            <person name="Lauterbach L."/>
            <person name="Steele A.D."/>
            <person name="Gui C."/>
            <person name="Meng S."/>
            <person name="Li G."/>
            <person name="Viehrig K."/>
            <person name="Ye F."/>
            <person name="Su P."/>
            <person name="Kiefer A.F."/>
            <person name="Nichols A."/>
            <person name="Cepeda A.J."/>
            <person name="Yan W."/>
            <person name="Fan B."/>
            <person name="Jiang Y."/>
            <person name="Adhikari A."/>
            <person name="Zheng C.-J."/>
            <person name="Schuster L."/>
            <person name="Cowan T.M."/>
            <person name="Smanski M.J."/>
            <person name="Chevrette M.G."/>
            <person name="De Carvalho L.P.S."/>
            <person name="Shen B."/>
        </authorList>
    </citation>
    <scope>NUCLEOTIDE SEQUENCE [LARGE SCALE GENOMIC DNA]</scope>
    <source>
        <strain evidence="2 3">NPDC020327</strain>
    </source>
</reference>
<comment type="caution">
    <text evidence="2">The sequence shown here is derived from an EMBL/GenBank/DDBJ whole genome shotgun (WGS) entry which is preliminary data.</text>
</comment>
<evidence type="ECO:0000313" key="2">
    <source>
        <dbReference type="EMBL" id="MFI1965169.1"/>
    </source>
</evidence>
<name>A0ABW7URC3_9ACTN</name>
<dbReference type="EMBL" id="JBIRWE010000005">
    <property type="protein sequence ID" value="MFI1965169.1"/>
    <property type="molecule type" value="Genomic_DNA"/>
</dbReference>
<keyword evidence="1" id="KW-1133">Transmembrane helix</keyword>
<protein>
    <submittedName>
        <fullName evidence="2">Uncharacterized protein</fullName>
    </submittedName>
</protein>
<gene>
    <name evidence="2" type="ORF">ACH429_13815</name>
</gene>
<feature type="transmembrane region" description="Helical" evidence="1">
    <location>
        <begin position="61"/>
        <end position="80"/>
    </location>
</feature>
<feature type="transmembrane region" description="Helical" evidence="1">
    <location>
        <begin position="32"/>
        <end position="49"/>
    </location>
</feature>
<evidence type="ECO:0000256" key="1">
    <source>
        <dbReference type="SAM" id="Phobius"/>
    </source>
</evidence>
<organism evidence="2 3">
    <name type="scientific">Streptomyces pathocidini</name>
    <dbReference type="NCBI Taxonomy" id="1650571"/>
    <lineage>
        <taxon>Bacteria</taxon>
        <taxon>Bacillati</taxon>
        <taxon>Actinomycetota</taxon>
        <taxon>Actinomycetes</taxon>
        <taxon>Kitasatosporales</taxon>
        <taxon>Streptomycetaceae</taxon>
        <taxon>Streptomyces</taxon>
    </lineage>
</organism>
<proteinExistence type="predicted"/>
<keyword evidence="1" id="KW-0472">Membrane</keyword>
<sequence>MGRDRALAVRGEGAGRARGGAVARDRELAGEAWAAGICAALLLAVLVFFDFSNGTLTPFRAVCWMAIALGVLAVLLPVRVTAGEGWLSVRGLVRERAVRTDQLVLVRRVDGMAPRLVLRDASGNRVEFDPKVLGANPLIWHLLDTGVRRSRQSGLLRGGTDPLRALSEEIDGRGARSVFDASGLR</sequence>